<sequence length="407" mass="45559">MTDEVNQLPSSLPEKSPPRDEPFDHEGKPEIHTLTPLEKEFNIMTQDDLDRLRESCSFSSGIQARLLMDDKTIWSIRPVWRYYKRTLSINEFRCLFSLFKNPKPGSRWLYFKTTGSSPLVYLEKKEFCGSRDHRAPQCFTLGRARMSSSGGDNAEDMSVEGTAVVVGDEARALGRRPGQIHDCLPSFDRMVLSSSFPKISLKKLAQLEEKSKVATPSTKGMVIQEKRSWNEVSDTSPNWKSPIGGKVQVQLEEKSKVATPSTKGMVIREKQSWDEVSDISPKGEGDHAVGTLANPDTVLGPRISMLGSPSIAVKLLGGVIPPSDKGKALDDLKKAKEDRDAIMGWIEKQVALAKKIVIEEFKSSDDFQEALEFTASKYFGEGFDFCKRQISRLHPDLDILEMKIDAL</sequence>
<dbReference type="Proteomes" id="UP000585474">
    <property type="component" value="Unassembled WGS sequence"/>
</dbReference>
<feature type="compositionally biased region" description="Basic and acidic residues" evidence="1">
    <location>
        <begin position="16"/>
        <end position="29"/>
    </location>
</feature>
<dbReference type="OrthoDB" id="687305at2759"/>
<feature type="compositionally biased region" description="Polar residues" evidence="1">
    <location>
        <begin position="1"/>
        <end position="10"/>
    </location>
</feature>
<evidence type="ECO:0000256" key="1">
    <source>
        <dbReference type="SAM" id="MobiDB-lite"/>
    </source>
</evidence>
<keyword evidence="3" id="KW-1185">Reference proteome</keyword>
<dbReference type="AlphaFoldDB" id="A0A7J0F1B0"/>
<dbReference type="EMBL" id="BJWL01000008">
    <property type="protein sequence ID" value="GFY91667.1"/>
    <property type="molecule type" value="Genomic_DNA"/>
</dbReference>
<reference evidence="2 3" key="1">
    <citation type="submission" date="2019-07" db="EMBL/GenBank/DDBJ databases">
        <title>De Novo Assembly of kiwifruit Actinidia rufa.</title>
        <authorList>
            <person name="Sugita-Konishi S."/>
            <person name="Sato K."/>
            <person name="Mori E."/>
            <person name="Abe Y."/>
            <person name="Kisaki G."/>
            <person name="Hamano K."/>
            <person name="Suezawa K."/>
            <person name="Otani M."/>
            <person name="Fukuda T."/>
            <person name="Manabe T."/>
            <person name="Gomi K."/>
            <person name="Tabuchi M."/>
            <person name="Akimitsu K."/>
            <person name="Kataoka I."/>
        </authorList>
    </citation>
    <scope>NUCLEOTIDE SEQUENCE [LARGE SCALE GENOMIC DNA]</scope>
    <source>
        <strain evidence="3">cv. Fuchu</strain>
    </source>
</reference>
<evidence type="ECO:0000313" key="3">
    <source>
        <dbReference type="Proteomes" id="UP000585474"/>
    </source>
</evidence>
<organism evidence="2 3">
    <name type="scientific">Actinidia rufa</name>
    <dbReference type="NCBI Taxonomy" id="165716"/>
    <lineage>
        <taxon>Eukaryota</taxon>
        <taxon>Viridiplantae</taxon>
        <taxon>Streptophyta</taxon>
        <taxon>Embryophyta</taxon>
        <taxon>Tracheophyta</taxon>
        <taxon>Spermatophyta</taxon>
        <taxon>Magnoliopsida</taxon>
        <taxon>eudicotyledons</taxon>
        <taxon>Gunneridae</taxon>
        <taxon>Pentapetalae</taxon>
        <taxon>asterids</taxon>
        <taxon>Ericales</taxon>
        <taxon>Actinidiaceae</taxon>
        <taxon>Actinidia</taxon>
    </lineage>
</organism>
<gene>
    <name evidence="2" type="ORF">Acr_08g0000630</name>
</gene>
<accession>A0A7J0F1B0</accession>
<name>A0A7J0F1B0_9ERIC</name>
<comment type="caution">
    <text evidence="2">The sequence shown here is derived from an EMBL/GenBank/DDBJ whole genome shotgun (WGS) entry which is preliminary data.</text>
</comment>
<proteinExistence type="predicted"/>
<protein>
    <submittedName>
        <fullName evidence="2">Uncharacterized protein</fullName>
    </submittedName>
</protein>
<evidence type="ECO:0000313" key="2">
    <source>
        <dbReference type="EMBL" id="GFY91667.1"/>
    </source>
</evidence>
<feature type="region of interest" description="Disordered" evidence="1">
    <location>
        <begin position="1"/>
        <end position="29"/>
    </location>
</feature>